<sequence>MPGLNRKEMTNKPLRVDSRMARDIERLSDQTGYSQNEIILMAIKRYLYENRKYFLRDMVEDWCISRIEREVCIMHSETHLKYGGMTVDVVKPEMDDAFGQNVYSSTIRLRNSLGEIFYEDQQNVDMNGEDWEEYKEFLYEVVMKFVDIDEPALKTYFREKFLYE</sequence>
<evidence type="ECO:0000313" key="2">
    <source>
        <dbReference type="Proteomes" id="UP000283295"/>
    </source>
</evidence>
<dbReference type="GeneID" id="92831582"/>
<dbReference type="Proteomes" id="UP000283295">
    <property type="component" value="Unassembled WGS sequence"/>
</dbReference>
<reference evidence="1 2" key="1">
    <citation type="submission" date="2018-08" db="EMBL/GenBank/DDBJ databases">
        <title>A genome reference for cultivated species of the human gut microbiota.</title>
        <authorList>
            <person name="Zou Y."/>
            <person name="Xue W."/>
            <person name="Luo G."/>
        </authorList>
    </citation>
    <scope>NUCLEOTIDE SEQUENCE [LARGE SCALE GENOMIC DNA]</scope>
    <source>
        <strain evidence="1 2">AF22-21</strain>
    </source>
</reference>
<dbReference type="AlphaFoldDB" id="A0A412IQV0"/>
<dbReference type="EMBL" id="QRVK01000023">
    <property type="protein sequence ID" value="RGS40947.1"/>
    <property type="molecule type" value="Genomic_DNA"/>
</dbReference>
<evidence type="ECO:0000313" key="1">
    <source>
        <dbReference type="EMBL" id="RGS40947.1"/>
    </source>
</evidence>
<dbReference type="OrthoDB" id="2062942at2"/>
<name>A0A412IQV0_9FIRM</name>
<protein>
    <submittedName>
        <fullName evidence="1">Uncharacterized protein</fullName>
    </submittedName>
</protein>
<organism evidence="1 2">
    <name type="scientific">Coprococcus eutactus</name>
    <dbReference type="NCBI Taxonomy" id="33043"/>
    <lineage>
        <taxon>Bacteria</taxon>
        <taxon>Bacillati</taxon>
        <taxon>Bacillota</taxon>
        <taxon>Clostridia</taxon>
        <taxon>Lachnospirales</taxon>
        <taxon>Lachnospiraceae</taxon>
        <taxon>Coprococcus</taxon>
    </lineage>
</organism>
<dbReference type="RefSeq" id="WP_004849590.1">
    <property type="nucleotide sequence ID" value="NZ_CP102278.1"/>
</dbReference>
<comment type="caution">
    <text evidence="1">The sequence shown here is derived from an EMBL/GenBank/DDBJ whole genome shotgun (WGS) entry which is preliminary data.</text>
</comment>
<gene>
    <name evidence="1" type="ORF">DWX94_09455</name>
</gene>
<proteinExistence type="predicted"/>
<accession>A0A412IQV0</accession>